<keyword evidence="6" id="KW-0723">Serine/threonine-protein kinase</keyword>
<dbReference type="PROSITE" id="PS00107">
    <property type="entry name" value="PROTEIN_KINASE_ATP"/>
    <property type="match status" value="1"/>
</dbReference>
<evidence type="ECO:0000313" key="9">
    <source>
        <dbReference type="Proteomes" id="UP000683925"/>
    </source>
</evidence>
<gene>
    <name evidence="8" type="ORF">POCTA_138.1.T1140078</name>
</gene>
<comment type="similarity">
    <text evidence="6">Belongs to the protein kinase superfamily.</text>
</comment>
<evidence type="ECO:0000256" key="6">
    <source>
        <dbReference type="RuleBase" id="RU000304"/>
    </source>
</evidence>
<dbReference type="GO" id="GO:0004674">
    <property type="term" value="F:protein serine/threonine kinase activity"/>
    <property type="evidence" value="ECO:0007669"/>
    <property type="project" value="UniProtKB-KW"/>
</dbReference>
<dbReference type="FunFam" id="1.10.510.10:FF:001190">
    <property type="entry name" value="Uncharacterized protein"/>
    <property type="match status" value="1"/>
</dbReference>
<dbReference type="AlphaFoldDB" id="A0A8S1X8P4"/>
<dbReference type="InterPro" id="IPR017441">
    <property type="entry name" value="Protein_kinase_ATP_BS"/>
</dbReference>
<feature type="binding site" evidence="5">
    <location>
        <position position="37"/>
    </location>
    <ligand>
        <name>ATP</name>
        <dbReference type="ChEBI" id="CHEBI:30616"/>
    </ligand>
</feature>
<dbReference type="OrthoDB" id="5800476at2759"/>
<accession>A0A8S1X8P4</accession>
<keyword evidence="6" id="KW-0418">Kinase</keyword>
<dbReference type="InterPro" id="IPR050235">
    <property type="entry name" value="CK1_Ser-Thr_kinase"/>
</dbReference>
<evidence type="ECO:0000256" key="5">
    <source>
        <dbReference type="PROSITE-ProRule" id="PRU10141"/>
    </source>
</evidence>
<dbReference type="InterPro" id="IPR008271">
    <property type="entry name" value="Ser/Thr_kinase_AS"/>
</dbReference>
<dbReference type="SMART" id="SM00220">
    <property type="entry name" value="S_TKc"/>
    <property type="match status" value="1"/>
</dbReference>
<dbReference type="CDD" id="cd14016">
    <property type="entry name" value="STKc_CK1"/>
    <property type="match status" value="1"/>
</dbReference>
<proteinExistence type="inferred from homology"/>
<dbReference type="Pfam" id="PF00069">
    <property type="entry name" value="Pkinase"/>
    <property type="match status" value="1"/>
</dbReference>
<dbReference type="InterPro" id="IPR000719">
    <property type="entry name" value="Prot_kinase_dom"/>
</dbReference>
<protein>
    <recommendedName>
        <fullName evidence="4">Casein kinase I</fullName>
        <ecNumber evidence="1">2.7.11.1</ecNumber>
    </recommendedName>
</protein>
<dbReference type="Proteomes" id="UP000683925">
    <property type="component" value="Unassembled WGS sequence"/>
</dbReference>
<keyword evidence="3 5" id="KW-0067">ATP-binding</keyword>
<feature type="domain" description="Protein kinase" evidence="7">
    <location>
        <begin position="8"/>
        <end position="286"/>
    </location>
</feature>
<keyword evidence="9" id="KW-1185">Reference proteome</keyword>
<evidence type="ECO:0000256" key="4">
    <source>
        <dbReference type="ARBA" id="ARBA00023860"/>
    </source>
</evidence>
<comment type="caution">
    <text evidence="8">The sequence shown here is derived from an EMBL/GenBank/DDBJ whole genome shotgun (WGS) entry which is preliminary data.</text>
</comment>
<dbReference type="OMA" id="ENGHIPF"/>
<evidence type="ECO:0000259" key="7">
    <source>
        <dbReference type="PROSITE" id="PS50011"/>
    </source>
</evidence>
<sequence length="296" mass="35181">MQKIGQNFELRKKLGSGAFGDIYLGVNTKNNIEVAIKLEPISSSCPQLRYEHEIYKRLLADNQSIDRGIPHVYYTSEECGFTFMVMDLLGASLEELFVSKKKKFSLKTVVMIGLQFLERIEFIHSKGIIHRDIKPDNFLIGKLNKQNKIYILDFGLAKRFVKGKWTYTIQGIEDFDWNCQILQFKYTLRRRQQQSRRDDIECMAYVLFYFLKSTLPWQNMRAKNKREKYERIMEKKMTTTYDELCKGVPKEFGLILKHARNLEFEEDPNYKYLRGLLESICQQEKITVDYQFDWCK</sequence>
<evidence type="ECO:0000256" key="2">
    <source>
        <dbReference type="ARBA" id="ARBA00022741"/>
    </source>
</evidence>
<keyword evidence="6" id="KW-0808">Transferase</keyword>
<dbReference type="EMBL" id="CAJJDP010000114">
    <property type="protein sequence ID" value="CAD8197371.1"/>
    <property type="molecule type" value="Genomic_DNA"/>
</dbReference>
<dbReference type="GO" id="GO:0005524">
    <property type="term" value="F:ATP binding"/>
    <property type="evidence" value="ECO:0007669"/>
    <property type="project" value="UniProtKB-UniRule"/>
</dbReference>
<keyword evidence="2 5" id="KW-0547">Nucleotide-binding</keyword>
<dbReference type="PROSITE" id="PS50011">
    <property type="entry name" value="PROTEIN_KINASE_DOM"/>
    <property type="match status" value="1"/>
</dbReference>
<dbReference type="PROSITE" id="PS00108">
    <property type="entry name" value="PROTEIN_KINASE_ST"/>
    <property type="match status" value="1"/>
</dbReference>
<organism evidence="8 9">
    <name type="scientific">Paramecium octaurelia</name>
    <dbReference type="NCBI Taxonomy" id="43137"/>
    <lineage>
        <taxon>Eukaryota</taxon>
        <taxon>Sar</taxon>
        <taxon>Alveolata</taxon>
        <taxon>Ciliophora</taxon>
        <taxon>Intramacronucleata</taxon>
        <taxon>Oligohymenophorea</taxon>
        <taxon>Peniculida</taxon>
        <taxon>Parameciidae</taxon>
        <taxon>Paramecium</taxon>
    </lineage>
</organism>
<dbReference type="EC" id="2.7.11.1" evidence="1"/>
<evidence type="ECO:0000256" key="3">
    <source>
        <dbReference type="ARBA" id="ARBA00022840"/>
    </source>
</evidence>
<evidence type="ECO:0000256" key="1">
    <source>
        <dbReference type="ARBA" id="ARBA00012513"/>
    </source>
</evidence>
<name>A0A8S1X8P4_PAROT</name>
<evidence type="ECO:0000313" key="8">
    <source>
        <dbReference type="EMBL" id="CAD8197371.1"/>
    </source>
</evidence>
<reference evidence="8" key="1">
    <citation type="submission" date="2021-01" db="EMBL/GenBank/DDBJ databases">
        <authorList>
            <consortium name="Genoscope - CEA"/>
            <person name="William W."/>
        </authorList>
    </citation>
    <scope>NUCLEOTIDE SEQUENCE</scope>
</reference>
<dbReference type="PANTHER" id="PTHR11909">
    <property type="entry name" value="CASEIN KINASE-RELATED"/>
    <property type="match status" value="1"/>
</dbReference>